<keyword evidence="5" id="KW-0598">Phosphotransferase system</keyword>
<dbReference type="EMBL" id="JADPIE010000004">
    <property type="protein sequence ID" value="MBF8437194.1"/>
    <property type="molecule type" value="Genomic_DNA"/>
</dbReference>
<dbReference type="SUPFAM" id="SSF55594">
    <property type="entry name" value="HPr-like"/>
    <property type="match status" value="1"/>
</dbReference>
<dbReference type="InterPro" id="IPR035895">
    <property type="entry name" value="HPr-like_sf"/>
</dbReference>
<evidence type="ECO:0000256" key="5">
    <source>
        <dbReference type="ARBA" id="ARBA00022683"/>
    </source>
</evidence>
<dbReference type="Pfam" id="PF00381">
    <property type="entry name" value="PTS-HPr"/>
    <property type="match status" value="1"/>
</dbReference>
<comment type="function">
    <text evidence="1">General (non sugar-specific) component of the phosphoenolpyruvate-dependent sugar phosphotransferase system (sugar PTS). This major carbohydrate active-transport system catalyzes the phosphorylation of incoming sugar substrates concomitantly with their translocation across the cell membrane. The phosphoryl group from phosphoenolpyruvate (PEP) is transferred to the phosphoryl carrier protein HPr by enzyme I. Phospho-HPr then transfers it to the PTS EIIA domain.</text>
</comment>
<keyword evidence="8" id="KW-1185">Reference proteome</keyword>
<evidence type="ECO:0000313" key="7">
    <source>
        <dbReference type="EMBL" id="MBF8437194.1"/>
    </source>
</evidence>
<dbReference type="NCBIfam" id="TIGR01003">
    <property type="entry name" value="PTS_HPr_family"/>
    <property type="match status" value="1"/>
</dbReference>
<evidence type="ECO:0000256" key="1">
    <source>
        <dbReference type="ARBA" id="ARBA00003681"/>
    </source>
</evidence>
<comment type="caution">
    <text evidence="7">The sequence shown here is derived from an EMBL/GenBank/DDBJ whole genome shotgun (WGS) entry which is preliminary data.</text>
</comment>
<evidence type="ECO:0000313" key="8">
    <source>
        <dbReference type="Proteomes" id="UP000621436"/>
    </source>
</evidence>
<dbReference type="PANTHER" id="PTHR33705:SF2">
    <property type="entry name" value="PHOSPHOCARRIER PROTEIN NPR"/>
    <property type="match status" value="1"/>
</dbReference>
<organism evidence="7 8">
    <name type="scientific">Halonatronomonas betaini</name>
    <dbReference type="NCBI Taxonomy" id="2778430"/>
    <lineage>
        <taxon>Bacteria</taxon>
        <taxon>Bacillati</taxon>
        <taxon>Bacillota</taxon>
        <taxon>Clostridia</taxon>
        <taxon>Halanaerobiales</taxon>
        <taxon>Halarsenatibacteraceae</taxon>
        <taxon>Halonatronomonas</taxon>
    </lineage>
</organism>
<evidence type="ECO:0000256" key="3">
    <source>
        <dbReference type="ARBA" id="ARBA00020422"/>
    </source>
</evidence>
<dbReference type="PANTHER" id="PTHR33705">
    <property type="entry name" value="PHOSPHOCARRIER PROTEIN HPR"/>
    <property type="match status" value="1"/>
</dbReference>
<reference evidence="7" key="1">
    <citation type="submission" date="2020-11" db="EMBL/GenBank/DDBJ databases">
        <title>Halonatronomonas betainensis gen. nov., sp. nov. a novel haloalkaliphilic representative of the family Halanaerobiacae capable of betaine degradation.</title>
        <authorList>
            <person name="Boltyanskaya Y."/>
            <person name="Kevbrin V."/>
            <person name="Detkova E."/>
            <person name="Grouzdev D.S."/>
            <person name="Koziaeva V."/>
            <person name="Zhilina T."/>
        </authorList>
    </citation>
    <scope>NUCLEOTIDE SEQUENCE</scope>
    <source>
        <strain evidence="7">Z-7014</strain>
    </source>
</reference>
<feature type="domain" description="HPr" evidence="6">
    <location>
        <begin position="1"/>
        <end position="85"/>
    </location>
</feature>
<comment type="subcellular location">
    <subcellularLocation>
        <location evidence="2">Cytoplasm</location>
    </subcellularLocation>
</comment>
<dbReference type="PROSITE" id="PS51350">
    <property type="entry name" value="PTS_HPR_DOM"/>
    <property type="match status" value="1"/>
</dbReference>
<dbReference type="PROSITE" id="PS00369">
    <property type="entry name" value="PTS_HPR_HIS"/>
    <property type="match status" value="1"/>
</dbReference>
<dbReference type="GO" id="GO:0005737">
    <property type="term" value="C:cytoplasm"/>
    <property type="evidence" value="ECO:0007669"/>
    <property type="project" value="UniProtKB-SubCell"/>
</dbReference>
<evidence type="ECO:0000259" key="6">
    <source>
        <dbReference type="PROSITE" id="PS51350"/>
    </source>
</evidence>
<evidence type="ECO:0000256" key="2">
    <source>
        <dbReference type="ARBA" id="ARBA00004496"/>
    </source>
</evidence>
<dbReference type="AlphaFoldDB" id="A0A931AS90"/>
<dbReference type="InterPro" id="IPR001020">
    <property type="entry name" value="PTS_HPr_His_P_site"/>
</dbReference>
<accession>A0A931AS90</accession>
<name>A0A931AS90_9FIRM</name>
<dbReference type="InterPro" id="IPR002114">
    <property type="entry name" value="PTS_HPr_Ser_P_site"/>
</dbReference>
<dbReference type="PRINTS" id="PR00107">
    <property type="entry name" value="PHOSPHOCPHPR"/>
</dbReference>
<gene>
    <name evidence="7" type="ORF">I0Q91_08900</name>
</gene>
<dbReference type="GO" id="GO:0009401">
    <property type="term" value="P:phosphoenolpyruvate-dependent sugar phosphotransferase system"/>
    <property type="evidence" value="ECO:0007669"/>
    <property type="project" value="UniProtKB-KW"/>
</dbReference>
<keyword evidence="4" id="KW-0963">Cytoplasm</keyword>
<proteinExistence type="predicted"/>
<dbReference type="Proteomes" id="UP000621436">
    <property type="component" value="Unassembled WGS sequence"/>
</dbReference>
<dbReference type="PROSITE" id="PS00589">
    <property type="entry name" value="PTS_HPR_SER"/>
    <property type="match status" value="1"/>
</dbReference>
<sequence length="85" mass="9317">MYEREIKITSKYGLHARPAASFVERAGKYDSEIEIVHDGEPANGKSIISLLALAAGKGDRIIIRAEGKDETDAVNDLVDFLKEAE</sequence>
<protein>
    <recommendedName>
        <fullName evidence="3">Phosphocarrier protein HPr</fullName>
    </recommendedName>
</protein>
<evidence type="ECO:0000256" key="4">
    <source>
        <dbReference type="ARBA" id="ARBA00022490"/>
    </source>
</evidence>
<dbReference type="Gene3D" id="3.30.1340.10">
    <property type="entry name" value="HPr-like"/>
    <property type="match status" value="1"/>
</dbReference>
<dbReference type="InterPro" id="IPR000032">
    <property type="entry name" value="HPr-like"/>
</dbReference>
<dbReference type="InterPro" id="IPR050399">
    <property type="entry name" value="HPr"/>
</dbReference>
<dbReference type="RefSeq" id="WP_270454156.1">
    <property type="nucleotide sequence ID" value="NZ_JADPIE010000004.1"/>
</dbReference>
<dbReference type="CDD" id="cd00367">
    <property type="entry name" value="PTS-HPr_like"/>
    <property type="match status" value="1"/>
</dbReference>